<reference evidence="2 3" key="1">
    <citation type="submission" date="2019-04" db="EMBL/GenBank/DDBJ databases">
        <title>Thalassotalea guangxiensis sp. nov., isolated from sediment of the coastal wetland.</title>
        <authorList>
            <person name="Zheng S."/>
            <person name="Zhang D."/>
        </authorList>
    </citation>
    <scope>NUCLEOTIDE SEQUENCE [LARGE SCALE GENOMIC DNA]</scope>
    <source>
        <strain evidence="2 3">ZS-4</strain>
    </source>
</reference>
<sequence>MLNLITIRTTKSAICGFTIGLIMLMTAGCGGPQLQPLGNDATILAFGDSLTSGKGVSNEHSYPSVLQQMTGINVVNGGVSGEVTSEGLARLPEYLDAYPVDLLILIEGGNDILKNMDLDQTHRNLDEMIQMAKKRGIDVVLFGIPKKSLFSDSADFYHQLADKHDLIFDDEIIASMLRTPELKSDSVHFNQQGYYQLAQRAHQLLKEHGAL</sequence>
<dbReference type="RefSeq" id="WP_136735975.1">
    <property type="nucleotide sequence ID" value="NZ_SWDB01000022.1"/>
</dbReference>
<dbReference type="OrthoDB" id="9786188at2"/>
<comment type="caution">
    <text evidence="2">The sequence shown here is derived from an EMBL/GenBank/DDBJ whole genome shotgun (WGS) entry which is preliminary data.</text>
</comment>
<dbReference type="InterPro" id="IPR051532">
    <property type="entry name" value="Ester_Hydrolysis_Enzymes"/>
</dbReference>
<dbReference type="InterPro" id="IPR036514">
    <property type="entry name" value="SGNH_hydro_sf"/>
</dbReference>
<dbReference type="GO" id="GO:0004622">
    <property type="term" value="F:phosphatidylcholine lysophospholipase activity"/>
    <property type="evidence" value="ECO:0007669"/>
    <property type="project" value="TreeGrafter"/>
</dbReference>
<feature type="domain" description="SGNH hydrolase-type esterase" evidence="1">
    <location>
        <begin position="45"/>
        <end position="194"/>
    </location>
</feature>
<evidence type="ECO:0000313" key="3">
    <source>
        <dbReference type="Proteomes" id="UP000307999"/>
    </source>
</evidence>
<dbReference type="Proteomes" id="UP000307999">
    <property type="component" value="Unassembled WGS sequence"/>
</dbReference>
<proteinExistence type="predicted"/>
<organism evidence="2 3">
    <name type="scientific">Thalassotalea mangrovi</name>
    <dbReference type="NCBI Taxonomy" id="2572245"/>
    <lineage>
        <taxon>Bacteria</taxon>
        <taxon>Pseudomonadati</taxon>
        <taxon>Pseudomonadota</taxon>
        <taxon>Gammaproteobacteria</taxon>
        <taxon>Alteromonadales</taxon>
        <taxon>Colwelliaceae</taxon>
        <taxon>Thalassotalea</taxon>
    </lineage>
</organism>
<evidence type="ECO:0000259" key="1">
    <source>
        <dbReference type="Pfam" id="PF13472"/>
    </source>
</evidence>
<evidence type="ECO:0000313" key="2">
    <source>
        <dbReference type="EMBL" id="TKB45117.1"/>
    </source>
</evidence>
<dbReference type="Pfam" id="PF13472">
    <property type="entry name" value="Lipase_GDSL_2"/>
    <property type="match status" value="1"/>
</dbReference>
<gene>
    <name evidence="2" type="ORF">E8M12_09815</name>
</gene>
<dbReference type="AlphaFoldDB" id="A0A4U1B4K7"/>
<dbReference type="Gene3D" id="3.40.50.1110">
    <property type="entry name" value="SGNH hydrolase"/>
    <property type="match status" value="1"/>
</dbReference>
<name>A0A4U1B4K7_9GAMM</name>
<dbReference type="SUPFAM" id="SSF52266">
    <property type="entry name" value="SGNH hydrolase"/>
    <property type="match status" value="1"/>
</dbReference>
<keyword evidence="3" id="KW-1185">Reference proteome</keyword>
<dbReference type="EMBL" id="SWDB01000022">
    <property type="protein sequence ID" value="TKB45117.1"/>
    <property type="molecule type" value="Genomic_DNA"/>
</dbReference>
<dbReference type="PANTHER" id="PTHR30383:SF24">
    <property type="entry name" value="THIOESTERASE 1_PROTEASE 1_LYSOPHOSPHOLIPASE L1"/>
    <property type="match status" value="1"/>
</dbReference>
<dbReference type="PANTHER" id="PTHR30383">
    <property type="entry name" value="THIOESTERASE 1/PROTEASE 1/LYSOPHOSPHOLIPASE L1"/>
    <property type="match status" value="1"/>
</dbReference>
<accession>A0A4U1B4K7</accession>
<protein>
    <submittedName>
        <fullName evidence="2">Arylesterase</fullName>
    </submittedName>
</protein>
<dbReference type="InterPro" id="IPR013830">
    <property type="entry name" value="SGNH_hydro"/>
</dbReference>